<name>A0ABW2SY90_9ACTN</name>
<dbReference type="RefSeq" id="WP_343979363.1">
    <property type="nucleotide sequence ID" value="NZ_BAAAGK010000183.1"/>
</dbReference>
<dbReference type="PANTHER" id="PTHR11092">
    <property type="entry name" value="SUGAR NUCLEOTIDE EPIMERASE RELATED"/>
    <property type="match status" value="1"/>
</dbReference>
<gene>
    <name evidence="2" type="ORF">ACFQVD_10040</name>
</gene>
<reference evidence="3" key="1">
    <citation type="journal article" date="2019" name="Int. J. Syst. Evol. Microbiol.">
        <title>The Global Catalogue of Microorganisms (GCM) 10K type strain sequencing project: providing services to taxonomists for standard genome sequencing and annotation.</title>
        <authorList>
            <consortium name="The Broad Institute Genomics Platform"/>
            <consortium name="The Broad Institute Genome Sequencing Center for Infectious Disease"/>
            <person name="Wu L."/>
            <person name="Ma J."/>
        </authorList>
    </citation>
    <scope>NUCLEOTIDE SEQUENCE [LARGE SCALE GENOMIC DNA]</scope>
    <source>
        <strain evidence="3">JCM 10083</strain>
    </source>
</reference>
<dbReference type="InterPro" id="IPR013549">
    <property type="entry name" value="DUF1731"/>
</dbReference>
<evidence type="ECO:0000313" key="3">
    <source>
        <dbReference type="Proteomes" id="UP001596514"/>
    </source>
</evidence>
<organism evidence="2 3">
    <name type="scientific">Streptosporangium amethystogenes subsp. fukuiense</name>
    <dbReference type="NCBI Taxonomy" id="698418"/>
    <lineage>
        <taxon>Bacteria</taxon>
        <taxon>Bacillati</taxon>
        <taxon>Actinomycetota</taxon>
        <taxon>Actinomycetes</taxon>
        <taxon>Streptosporangiales</taxon>
        <taxon>Streptosporangiaceae</taxon>
        <taxon>Streptosporangium</taxon>
    </lineage>
</organism>
<protein>
    <submittedName>
        <fullName evidence="2">DUF1731 domain-containing protein</fullName>
    </submittedName>
</protein>
<proteinExistence type="predicted"/>
<dbReference type="Gene3D" id="3.40.50.720">
    <property type="entry name" value="NAD(P)-binding Rossmann-like Domain"/>
    <property type="match status" value="1"/>
</dbReference>
<evidence type="ECO:0000313" key="2">
    <source>
        <dbReference type="EMBL" id="MFC7600436.1"/>
    </source>
</evidence>
<keyword evidence="3" id="KW-1185">Reference proteome</keyword>
<dbReference type="Pfam" id="PF08338">
    <property type="entry name" value="DUF1731"/>
    <property type="match status" value="1"/>
</dbReference>
<sequence>MSWIHDRDFVRAVEFPADREDLTGPVNLAAPAPLPQHMFMRVLRSMWGVPVGLPATKWMAELGAFALRSDTELLLKSRRVVPGRLLEAGFAFDHAQWPETAGDLVRRVRDGPGLTG</sequence>
<feature type="domain" description="DUF1731" evidence="1">
    <location>
        <begin position="68"/>
        <end position="100"/>
    </location>
</feature>
<dbReference type="PANTHER" id="PTHR11092:SF0">
    <property type="entry name" value="EPIMERASE FAMILY PROTEIN SDR39U1"/>
    <property type="match status" value="1"/>
</dbReference>
<dbReference type="Proteomes" id="UP001596514">
    <property type="component" value="Unassembled WGS sequence"/>
</dbReference>
<accession>A0ABW2SY90</accession>
<comment type="caution">
    <text evidence="2">The sequence shown here is derived from an EMBL/GenBank/DDBJ whole genome shotgun (WGS) entry which is preliminary data.</text>
</comment>
<evidence type="ECO:0000259" key="1">
    <source>
        <dbReference type="Pfam" id="PF08338"/>
    </source>
</evidence>
<dbReference type="EMBL" id="JBHTEE010000001">
    <property type="protein sequence ID" value="MFC7600436.1"/>
    <property type="molecule type" value="Genomic_DNA"/>
</dbReference>